<dbReference type="Proteomes" id="UP000285326">
    <property type="component" value="Unassembled WGS sequence"/>
</dbReference>
<evidence type="ECO:0000256" key="3">
    <source>
        <dbReference type="ARBA" id="ARBA00022723"/>
    </source>
</evidence>
<proteinExistence type="inferred from homology"/>
<keyword evidence="4 9" id="KW-0223">Dioxygenase</keyword>
<evidence type="ECO:0000313" key="9">
    <source>
        <dbReference type="EMBL" id="RKF75519.1"/>
    </source>
</evidence>
<evidence type="ECO:0000259" key="8">
    <source>
        <dbReference type="Pfam" id="PF06155"/>
    </source>
</evidence>
<keyword evidence="5" id="KW-0560">Oxidoreductase</keyword>
<name>A0A420ILU1_9PEZI</name>
<protein>
    <submittedName>
        <fullName evidence="9">Gamma-butyrobetaine dioxygenase</fullName>
    </submittedName>
</protein>
<dbReference type="GO" id="GO:0005739">
    <property type="term" value="C:mitochondrion"/>
    <property type="evidence" value="ECO:0007669"/>
    <property type="project" value="TreeGrafter"/>
</dbReference>
<dbReference type="InterPro" id="IPR050411">
    <property type="entry name" value="AlphaKG_dependent_hydroxylases"/>
</dbReference>
<feature type="domain" description="Gamma-butyrobetaine hydroxylase-like N-terminal" evidence="8">
    <location>
        <begin position="70"/>
        <end position="119"/>
    </location>
</feature>
<sequence length="451" mass="51100">MTSLSSKLLGVCQNSKAVVTLNYLHRKPTRELVLSHILFTSVRTKYAKFSVSQVTSRYSSSSKLWGHHPIFVRDACACSICVDPHSGQKNFKTTDIPQNIMAKSVKIVNENMEIEWSDDIPGIQSHKSTIPLEQLSSSPNSLRRLREGQKPITWNSGYLNRQMPKLRFDYNQYINDSEILHQVTSGIRAWGIVFLTSVPETEDVVEIIAGRIGTVRMTFYGKTWNVKSVNEAKNVAYTDRYLGLHQDLLYMENPPGIQILHCLKNSCKGGHSLFSDAFRAAAQLPAHDFDILSKGQVAYHYQKDGEHFLHSHPVLEVGSSDQTDTGGVRVPLAVNYSPPFQAPFFMAPSDVNKRKLVYSLGKFAQKSEEPQNVFKYKLRPGECVIFNNRRILHGREAFESQKGERWLKGCYLDTDVFMSRSRVVYDSVVNMGEGPNRIRRMSYGRSASSYS</sequence>
<comment type="caution">
    <text evidence="9">The sequence shown here is derived from an EMBL/GenBank/DDBJ whole genome shotgun (WGS) entry which is preliminary data.</text>
</comment>
<dbReference type="AlphaFoldDB" id="A0A420ILU1"/>
<evidence type="ECO:0000256" key="4">
    <source>
        <dbReference type="ARBA" id="ARBA00022964"/>
    </source>
</evidence>
<dbReference type="InterPro" id="IPR042098">
    <property type="entry name" value="TauD-like_sf"/>
</dbReference>
<dbReference type="InterPro" id="IPR003819">
    <property type="entry name" value="TauD/TfdA-like"/>
</dbReference>
<gene>
    <name evidence="9" type="ORF">GcM1_233043</name>
</gene>
<dbReference type="GO" id="GO:0016706">
    <property type="term" value="F:2-oxoglutarate-dependent dioxygenase activity"/>
    <property type="evidence" value="ECO:0007669"/>
    <property type="project" value="UniProtKB-ARBA"/>
</dbReference>
<evidence type="ECO:0000259" key="7">
    <source>
        <dbReference type="Pfam" id="PF02668"/>
    </source>
</evidence>
<organism evidence="9 10">
    <name type="scientific">Golovinomyces cichoracearum</name>
    <dbReference type="NCBI Taxonomy" id="62708"/>
    <lineage>
        <taxon>Eukaryota</taxon>
        <taxon>Fungi</taxon>
        <taxon>Dikarya</taxon>
        <taxon>Ascomycota</taxon>
        <taxon>Pezizomycotina</taxon>
        <taxon>Leotiomycetes</taxon>
        <taxon>Erysiphales</taxon>
        <taxon>Erysiphaceae</taxon>
        <taxon>Golovinomyces</taxon>
    </lineage>
</organism>
<evidence type="ECO:0000256" key="1">
    <source>
        <dbReference type="ARBA" id="ARBA00001954"/>
    </source>
</evidence>
<dbReference type="EMBL" id="MCBS01023348">
    <property type="protein sequence ID" value="RKF75519.1"/>
    <property type="molecule type" value="Genomic_DNA"/>
</dbReference>
<comment type="cofactor">
    <cofactor evidence="1">
        <name>Fe(2+)</name>
        <dbReference type="ChEBI" id="CHEBI:29033"/>
    </cofactor>
</comment>
<dbReference type="Gene3D" id="3.30.2020.30">
    <property type="match status" value="1"/>
</dbReference>
<keyword evidence="3" id="KW-0479">Metal-binding</keyword>
<dbReference type="GO" id="GO:0046872">
    <property type="term" value="F:metal ion binding"/>
    <property type="evidence" value="ECO:0007669"/>
    <property type="project" value="UniProtKB-KW"/>
</dbReference>
<dbReference type="InterPro" id="IPR038492">
    <property type="entry name" value="GBBH-like_N_sf"/>
</dbReference>
<evidence type="ECO:0000256" key="5">
    <source>
        <dbReference type="ARBA" id="ARBA00023002"/>
    </source>
</evidence>
<dbReference type="Gene3D" id="3.60.130.10">
    <property type="entry name" value="Clavaminate synthase-like"/>
    <property type="match status" value="1"/>
</dbReference>
<dbReference type="SUPFAM" id="SSF51197">
    <property type="entry name" value="Clavaminate synthase-like"/>
    <property type="match status" value="1"/>
</dbReference>
<dbReference type="PANTHER" id="PTHR10696">
    <property type="entry name" value="GAMMA-BUTYROBETAINE HYDROXYLASE-RELATED"/>
    <property type="match status" value="1"/>
</dbReference>
<evidence type="ECO:0000256" key="6">
    <source>
        <dbReference type="ARBA" id="ARBA00023004"/>
    </source>
</evidence>
<feature type="domain" description="TauD/TfdA-like" evidence="7">
    <location>
        <begin position="167"/>
        <end position="411"/>
    </location>
</feature>
<dbReference type="Pfam" id="PF02668">
    <property type="entry name" value="TauD"/>
    <property type="match status" value="1"/>
</dbReference>
<dbReference type="Pfam" id="PF06155">
    <property type="entry name" value="GBBH-like_N"/>
    <property type="match status" value="1"/>
</dbReference>
<evidence type="ECO:0000256" key="2">
    <source>
        <dbReference type="ARBA" id="ARBA00008654"/>
    </source>
</evidence>
<dbReference type="InterPro" id="IPR010376">
    <property type="entry name" value="GBBH-like_N"/>
</dbReference>
<comment type="similarity">
    <text evidence="2">Belongs to the gamma-BBH/TMLD family.</text>
</comment>
<reference evidence="9 10" key="1">
    <citation type="journal article" date="2018" name="BMC Genomics">
        <title>Comparative genome analyses reveal sequence features reflecting distinct modes of host-adaptation between dicot and monocot powdery mildew.</title>
        <authorList>
            <person name="Wu Y."/>
            <person name="Ma X."/>
            <person name="Pan Z."/>
            <person name="Kale S.D."/>
            <person name="Song Y."/>
            <person name="King H."/>
            <person name="Zhang Q."/>
            <person name="Presley C."/>
            <person name="Deng X."/>
            <person name="Wei C.I."/>
            <person name="Xiao S."/>
        </authorList>
    </citation>
    <scope>NUCLEOTIDE SEQUENCE [LARGE SCALE GENOMIC DNA]</scope>
    <source>
        <strain evidence="9">UMSG1</strain>
    </source>
</reference>
<evidence type="ECO:0000313" key="10">
    <source>
        <dbReference type="Proteomes" id="UP000285326"/>
    </source>
</evidence>
<dbReference type="GO" id="GO:0045329">
    <property type="term" value="P:carnitine biosynthetic process"/>
    <property type="evidence" value="ECO:0007669"/>
    <property type="project" value="TreeGrafter"/>
</dbReference>
<accession>A0A420ILU1</accession>
<dbReference type="PANTHER" id="PTHR10696:SF25">
    <property type="entry name" value="OXIDOREDUCTASE AIM17-RELATED"/>
    <property type="match status" value="1"/>
</dbReference>
<dbReference type="CDD" id="cd00250">
    <property type="entry name" value="CAS_like"/>
    <property type="match status" value="1"/>
</dbReference>
<keyword evidence="6" id="KW-0408">Iron</keyword>